<dbReference type="PIRSF" id="PIRSF038980">
    <property type="entry name" value="A2M_bac"/>
    <property type="match status" value="1"/>
</dbReference>
<sequence>MRLSAAVLAALLVLPFSAAAHEAIPDRFVSITRDVDFPGGDLRPILDTTLSACEAACRADPDCVGFTYNGRNGSCFPKSTIGAPVAYDGALSGEVFATDPAVLARLDARLAALSFLTSADLASAREQALGMGRAHYAGPFSAQDWREAALREESSGNLSGAMRMYGAAASRGDLAQDWADHARLLLSMDSNSSSERRQREAEAFAAAINASLRAAPGTDLANALDVLAEALERQGRGRDTVPTFRLAVAEAASPVRTQALDRVLGLYGFRMIETLVDLDTDFPRICAVFSETLAAGGVVWDDYLQTTTPGLSAEAEGQQLCVSGVQHGSRYDLTLRAGLPAASGEVLRAPVPVRQYVRDRAPSVRFAGRAYILPASEGAALPIVAVNADLVDLTLYAVSDRNILRTLQDEYFGQPLRDWQFDFLARDLAEVVWQGEADVARAQNRAVTTRLPMGDVMAGLAPGVYALQARVGGAGDFGTPATQWFLVSDLGLSVMTGADGVHVMVRALADAGPRAGVTVALVADSNRVLAEAITDADGYARFEAGLARGQGSAAPALVSVRDGETDFAFLSLREAEFDLSDRGVEGRAPAGAIDVFLTTDRGAYRAGEVIHATALARDGRAQAITDLPLTAILTRADGVEYSRHVLTEVGAGGYVFSLPIGAQVPRGTWRLALHADPDAPALATRTVLVEDFLPERLDMVLSMAGGPFAPGDRPMLGVQADYLFGAPAADLTVEGQVALRPATTLDAHPGYRFGRHDQQPQPEFAGIAALATDATGAGNTRIDIPTLSGAPQPATLTVTATITEGSGRPVERRITRPVLPDAPMIGIRPLFDETLPEGAEAGFQLIAVGAEALPARWTLNRVDLRYQWYQQNGNWSWEPVTTRARIATGEAVLGAEPVALNLPVDWGSYELRVETAGEGFSLTSVGFDAGWYGAASGTDTPDVLEIALDAAAYAPGDTANLRIVPRQGGIALVQVVSNRLIEQRIVTVGEEPMTIPLTVTEEWGSGAYVTATLIRPLSTVSGPVPARSLGLAHATVAPGDRALTATLDLPATAEPRGPLEVALRVEGARPGETVHASIAAVDLGILNLTGFDAPDPQAHYFGQRRLGVAFRDVYGRLIDARDGAEGRIRQGGDAGAGLRMQAPPPTEELLAQFSGALTVDADGIARARFDLPAFNGTVRVMAMAWSETGVGQASGDVLVRDPVVVTASLPRFLAPGDTGRMLLELSHAEGPTGEVTLAISSTAGLSLSTSTAPVTLGTLETARLTIPVTAGDATGQERITVTATLPGGRTLTRTLSLPVQVNDPEVAETTRLTLAPGQSLPIDATLLSGFRPGTGRATLAAGPLARFDAAGLLARLDAYPWGCTEQVTSQAMPLLYLSSVAEALDLGTAADLDARINNAIARVLVNQSGNGGFGLWWASDGDLWLDAYVTDFLSRARAEGHDVPAIAFTLALDNLANQVASHPDFEDGGEGLAYVLMVLAREGQASMGDLRYYADVKAGNFATPLALGQLGAALALYGDQPRADAMFRAGYAMLQGMQTNPLPEVWRSDYGTVARDAAGLIALAAAAGSDAIPDTSLSTASDVVSTQEAVWTLLAAHALIDNPATEGLTLDGAAINGPLIQAVRAGDTTTRMVTNTGTGDEVLTVTRFGIPEGATQAFGNRYRIDRAYLNLDGQPVDPATVAQGTRLVTVLTVTPLGAPEGRLMVTDPLPAGFEIDNPNLLTSGDIRAVQGLDLNAWAEHTEFRQDRFLAAIDNRGDSSLRLAYIVRAVTPGDFHHPAASVEDMYRPAYRAQTASGRVTVAE</sequence>
<keyword evidence="10" id="KW-1185">Reference proteome</keyword>
<keyword evidence="4" id="KW-1015">Disulfide bond</keyword>
<proteinExistence type="inferred from homology"/>
<dbReference type="PANTHER" id="PTHR40094:SF1">
    <property type="entry name" value="UBIQUITIN DOMAIN-CONTAINING PROTEIN"/>
    <property type="match status" value="1"/>
</dbReference>
<evidence type="ECO:0000259" key="7">
    <source>
        <dbReference type="SMART" id="SM01359"/>
    </source>
</evidence>
<evidence type="ECO:0000259" key="6">
    <source>
        <dbReference type="SMART" id="SM00223"/>
    </source>
</evidence>
<dbReference type="GO" id="GO:0004866">
    <property type="term" value="F:endopeptidase inhibitor activity"/>
    <property type="evidence" value="ECO:0007669"/>
    <property type="project" value="InterPro"/>
</dbReference>
<dbReference type="InterPro" id="IPR011625">
    <property type="entry name" value="A2M_N_BRD"/>
</dbReference>
<evidence type="ECO:0000256" key="2">
    <source>
        <dbReference type="ARBA" id="ARBA00022729"/>
    </source>
</evidence>
<comment type="caution">
    <text evidence="9">The sequence shown here is derived from an EMBL/GenBank/DDBJ whole genome shotgun (WGS) entry which is preliminary data.</text>
</comment>
<evidence type="ECO:0000313" key="10">
    <source>
        <dbReference type="Proteomes" id="UP000245708"/>
    </source>
</evidence>
<dbReference type="Gene3D" id="2.60.40.1930">
    <property type="match status" value="1"/>
</dbReference>
<dbReference type="OrthoDB" id="9767116at2"/>
<dbReference type="Pfam" id="PF17973">
    <property type="entry name" value="bMG10"/>
    <property type="match status" value="1"/>
</dbReference>
<feature type="domain" description="Apple" evidence="6">
    <location>
        <begin position="31"/>
        <end position="94"/>
    </location>
</feature>
<dbReference type="InterPro" id="IPR021868">
    <property type="entry name" value="Alpha_2_Macroglob_MG3"/>
</dbReference>
<organism evidence="9 10">
    <name type="scientific">Roseicyclus mahoneyensis</name>
    <dbReference type="NCBI Taxonomy" id="164332"/>
    <lineage>
        <taxon>Bacteria</taxon>
        <taxon>Pseudomonadati</taxon>
        <taxon>Pseudomonadota</taxon>
        <taxon>Alphaproteobacteria</taxon>
        <taxon>Rhodobacterales</taxon>
        <taxon>Roseobacteraceae</taxon>
        <taxon>Roseicyclus</taxon>
    </lineage>
</organism>
<dbReference type="Pfam" id="PF07703">
    <property type="entry name" value="A2M_BRD"/>
    <property type="match status" value="1"/>
</dbReference>
<evidence type="ECO:0000256" key="3">
    <source>
        <dbReference type="ARBA" id="ARBA00022737"/>
    </source>
</evidence>
<dbReference type="Proteomes" id="UP000245708">
    <property type="component" value="Unassembled WGS sequence"/>
</dbReference>
<dbReference type="EMBL" id="QGGW01000002">
    <property type="protein sequence ID" value="PWK61646.1"/>
    <property type="molecule type" value="Genomic_DNA"/>
</dbReference>
<dbReference type="InterPro" id="IPR000177">
    <property type="entry name" value="Apple"/>
</dbReference>
<dbReference type="Pfam" id="PF11974">
    <property type="entry name" value="bMG3"/>
    <property type="match status" value="1"/>
</dbReference>
<dbReference type="InterPro" id="IPR041203">
    <property type="entry name" value="Bact_A2M_MG5"/>
</dbReference>
<dbReference type="InterPro" id="IPR003609">
    <property type="entry name" value="Pan_app"/>
</dbReference>
<dbReference type="Pfam" id="PF01835">
    <property type="entry name" value="MG2"/>
    <property type="match status" value="1"/>
</dbReference>
<dbReference type="InterPro" id="IPR051802">
    <property type="entry name" value="YfhM-like"/>
</dbReference>
<dbReference type="Pfam" id="PF17972">
    <property type="entry name" value="bMG5"/>
    <property type="match status" value="1"/>
</dbReference>
<dbReference type="RefSeq" id="WP_109666692.1">
    <property type="nucleotide sequence ID" value="NZ_QGGW01000002.1"/>
</dbReference>
<dbReference type="Pfam" id="PF00207">
    <property type="entry name" value="A2M"/>
    <property type="match status" value="1"/>
</dbReference>
<dbReference type="GO" id="GO:0006508">
    <property type="term" value="P:proteolysis"/>
    <property type="evidence" value="ECO:0007669"/>
    <property type="project" value="InterPro"/>
</dbReference>
<evidence type="ECO:0008006" key="11">
    <source>
        <dbReference type="Google" id="ProtNLM"/>
    </source>
</evidence>
<dbReference type="PANTHER" id="PTHR40094">
    <property type="entry name" value="ALPHA-2-MACROGLOBULIN HOMOLOG"/>
    <property type="match status" value="1"/>
</dbReference>
<gene>
    <name evidence="9" type="ORF">C7455_102338</name>
</gene>
<comment type="similarity">
    <text evidence="1">Belongs to the protease inhibitor I39 (alpha-2-macroglobulin) family. Bacterial alpha-2-macroglobulin subfamily.</text>
</comment>
<accession>A0A316GM60</accession>
<dbReference type="SUPFAM" id="SSF48239">
    <property type="entry name" value="Terpenoid cyclases/Protein prenyltransferases"/>
    <property type="match status" value="1"/>
</dbReference>
<dbReference type="SMART" id="SM01360">
    <property type="entry name" value="A2M"/>
    <property type="match status" value="1"/>
</dbReference>
<dbReference type="InterPro" id="IPR008930">
    <property type="entry name" value="Terpenoid_cyclase/PrenylTrfase"/>
</dbReference>
<dbReference type="InterPro" id="IPR002890">
    <property type="entry name" value="MG2"/>
</dbReference>
<name>A0A316GM60_9RHOB</name>
<dbReference type="CDD" id="cd02891">
    <property type="entry name" value="A2M_like"/>
    <property type="match status" value="1"/>
</dbReference>
<feature type="domain" description="Alpha-2-macroglobulin bait region" evidence="7">
    <location>
        <begin position="944"/>
        <end position="1088"/>
    </location>
</feature>
<keyword evidence="2 5" id="KW-0732">Signal</keyword>
<dbReference type="InterPro" id="IPR001599">
    <property type="entry name" value="Macroglobln_a2"/>
</dbReference>
<evidence type="ECO:0000256" key="4">
    <source>
        <dbReference type="ARBA" id="ARBA00023157"/>
    </source>
</evidence>
<protein>
    <recommendedName>
        <fullName evidence="11">Apple domain-containing protein</fullName>
    </recommendedName>
</protein>
<evidence type="ECO:0000256" key="5">
    <source>
        <dbReference type="SAM" id="SignalP"/>
    </source>
</evidence>
<dbReference type="CDD" id="cd01100">
    <property type="entry name" value="APPLE_Factor_XI_like"/>
    <property type="match status" value="1"/>
</dbReference>
<dbReference type="Pfam" id="PF17962">
    <property type="entry name" value="bMG6"/>
    <property type="match status" value="1"/>
</dbReference>
<feature type="domain" description="Alpha-2-macroglobulin" evidence="8">
    <location>
        <begin position="1150"/>
        <end position="1239"/>
    </location>
</feature>
<evidence type="ECO:0000313" key="9">
    <source>
        <dbReference type="EMBL" id="PWK61646.1"/>
    </source>
</evidence>
<dbReference type="Gene3D" id="3.50.4.10">
    <property type="entry name" value="Hepatocyte Growth Factor"/>
    <property type="match status" value="1"/>
</dbReference>
<dbReference type="SMART" id="SM00223">
    <property type="entry name" value="APPLE"/>
    <property type="match status" value="1"/>
</dbReference>
<evidence type="ECO:0000256" key="1">
    <source>
        <dbReference type="ARBA" id="ARBA00010556"/>
    </source>
</evidence>
<dbReference type="Pfam" id="PF21142">
    <property type="entry name" value="A2M_bMG2"/>
    <property type="match status" value="1"/>
</dbReference>
<keyword evidence="3" id="KW-0677">Repeat</keyword>
<dbReference type="GO" id="GO:0005576">
    <property type="term" value="C:extracellular region"/>
    <property type="evidence" value="ECO:0007669"/>
    <property type="project" value="InterPro"/>
</dbReference>
<feature type="chain" id="PRO_5016411118" description="Apple domain-containing protein" evidence="5">
    <location>
        <begin position="21"/>
        <end position="1802"/>
    </location>
</feature>
<dbReference type="Gene3D" id="1.50.10.20">
    <property type="match status" value="1"/>
</dbReference>
<dbReference type="Pfam" id="PF14295">
    <property type="entry name" value="PAN_4"/>
    <property type="match status" value="1"/>
</dbReference>
<dbReference type="InterPro" id="IPR049120">
    <property type="entry name" value="A2M_bMG2"/>
</dbReference>
<dbReference type="SMART" id="SM01359">
    <property type="entry name" value="A2M_N_2"/>
    <property type="match status" value="1"/>
</dbReference>
<dbReference type="InterPro" id="IPR041462">
    <property type="entry name" value="Bact_A2M_MG6"/>
</dbReference>
<feature type="signal peptide" evidence="5">
    <location>
        <begin position="1"/>
        <end position="20"/>
    </location>
</feature>
<evidence type="ECO:0000259" key="8">
    <source>
        <dbReference type="SMART" id="SM01360"/>
    </source>
</evidence>
<dbReference type="InterPro" id="IPR026284">
    <property type="entry name" value="A2MG_proteobact"/>
</dbReference>
<dbReference type="InterPro" id="IPR041246">
    <property type="entry name" value="Bact_MG10"/>
</dbReference>
<reference evidence="9 10" key="1">
    <citation type="submission" date="2018-05" db="EMBL/GenBank/DDBJ databases">
        <title>Genomic Encyclopedia of Type Strains, Phase IV (KMG-IV): sequencing the most valuable type-strain genomes for metagenomic binning, comparative biology and taxonomic classification.</title>
        <authorList>
            <person name="Goeker M."/>
        </authorList>
    </citation>
    <scope>NUCLEOTIDE SEQUENCE [LARGE SCALE GENOMIC DNA]</scope>
    <source>
        <strain evidence="9 10">DSM 16097</strain>
    </source>
</reference>